<dbReference type="AlphaFoldDB" id="X6NYM0"/>
<dbReference type="GO" id="GO:0001518">
    <property type="term" value="C:voltage-gated sodium channel complex"/>
    <property type="evidence" value="ECO:0007669"/>
    <property type="project" value="TreeGrafter"/>
</dbReference>
<evidence type="ECO:0000256" key="4">
    <source>
        <dbReference type="ARBA" id="ARBA00023136"/>
    </source>
</evidence>
<dbReference type="InterPro" id="IPR005821">
    <property type="entry name" value="Ion_trans_dom"/>
</dbReference>
<dbReference type="EMBL" id="ASPP01004961">
    <property type="protein sequence ID" value="ETO31390.1"/>
    <property type="molecule type" value="Genomic_DNA"/>
</dbReference>
<feature type="non-terminal residue" evidence="8">
    <location>
        <position position="1"/>
    </location>
</feature>
<feature type="transmembrane region" description="Helical" evidence="6">
    <location>
        <begin position="122"/>
        <end position="140"/>
    </location>
</feature>
<evidence type="ECO:0000256" key="3">
    <source>
        <dbReference type="ARBA" id="ARBA00022989"/>
    </source>
</evidence>
<keyword evidence="9" id="KW-1185">Reference proteome</keyword>
<feature type="region of interest" description="Disordered" evidence="5">
    <location>
        <begin position="22"/>
        <end position="42"/>
    </location>
</feature>
<evidence type="ECO:0000256" key="6">
    <source>
        <dbReference type="SAM" id="Phobius"/>
    </source>
</evidence>
<proteinExistence type="predicted"/>
<accession>X6NYM0</accession>
<evidence type="ECO:0000256" key="1">
    <source>
        <dbReference type="ARBA" id="ARBA00004141"/>
    </source>
</evidence>
<comment type="caution">
    <text evidence="8">The sequence shown here is derived from an EMBL/GenBank/DDBJ whole genome shotgun (WGS) entry which is preliminary data.</text>
</comment>
<keyword evidence="2 6" id="KW-0812">Transmembrane</keyword>
<evidence type="ECO:0000256" key="2">
    <source>
        <dbReference type="ARBA" id="ARBA00022692"/>
    </source>
</evidence>
<evidence type="ECO:0000259" key="7">
    <source>
        <dbReference type="Pfam" id="PF00520"/>
    </source>
</evidence>
<dbReference type="Pfam" id="PF00520">
    <property type="entry name" value="Ion_trans"/>
    <property type="match status" value="1"/>
</dbReference>
<dbReference type="SUPFAM" id="SSF81324">
    <property type="entry name" value="Voltage-gated potassium channels"/>
    <property type="match status" value="1"/>
</dbReference>
<dbReference type="PANTHER" id="PTHR10037">
    <property type="entry name" value="VOLTAGE-GATED CATION CHANNEL CALCIUM AND SODIUM"/>
    <property type="match status" value="1"/>
</dbReference>
<dbReference type="Proteomes" id="UP000023152">
    <property type="component" value="Unassembled WGS sequence"/>
</dbReference>
<sequence>VKKVRHFPDKMQVNSACEFRNRSTEMEIDEEKKEKLENVPEERSADDSILTMPLAQQKTEIYGGAENSIPRTSSSALKKCTTQSHTSLTRDISSRMLSRLDEMYHDHIWSEYVFYQYLKRMILSDIFQTVVVILILFSSYADTTFVVLFTIEMILKIIVMGLIGFPDAYLNDPWNQMDAGIVATSLINRIVCMKREKWGGRGGQKEGAGKGGKCFIRTH</sequence>
<dbReference type="InterPro" id="IPR027359">
    <property type="entry name" value="Volt_channel_dom_sf"/>
</dbReference>
<dbReference type="PANTHER" id="PTHR10037:SF62">
    <property type="entry name" value="SODIUM CHANNEL PROTEIN 60E"/>
    <property type="match status" value="1"/>
</dbReference>
<evidence type="ECO:0000313" key="8">
    <source>
        <dbReference type="EMBL" id="ETO31390.1"/>
    </source>
</evidence>
<organism evidence="8 9">
    <name type="scientific">Reticulomyxa filosa</name>
    <dbReference type="NCBI Taxonomy" id="46433"/>
    <lineage>
        <taxon>Eukaryota</taxon>
        <taxon>Sar</taxon>
        <taxon>Rhizaria</taxon>
        <taxon>Retaria</taxon>
        <taxon>Foraminifera</taxon>
        <taxon>Monothalamids</taxon>
        <taxon>Reticulomyxidae</taxon>
        <taxon>Reticulomyxa</taxon>
    </lineage>
</organism>
<dbReference type="InterPro" id="IPR043203">
    <property type="entry name" value="VGCC_Ca_Na"/>
</dbReference>
<comment type="subcellular location">
    <subcellularLocation>
        <location evidence="1">Membrane</location>
        <topology evidence="1">Multi-pass membrane protein</topology>
    </subcellularLocation>
</comment>
<gene>
    <name evidence="8" type="ORF">RFI_05729</name>
</gene>
<keyword evidence="3 6" id="KW-1133">Transmembrane helix</keyword>
<dbReference type="Gene3D" id="1.20.120.350">
    <property type="entry name" value="Voltage-gated potassium channels. Chain C"/>
    <property type="match status" value="1"/>
</dbReference>
<evidence type="ECO:0000313" key="9">
    <source>
        <dbReference type="Proteomes" id="UP000023152"/>
    </source>
</evidence>
<evidence type="ECO:0000256" key="5">
    <source>
        <dbReference type="SAM" id="MobiDB-lite"/>
    </source>
</evidence>
<keyword evidence="4 6" id="KW-0472">Membrane</keyword>
<dbReference type="OrthoDB" id="416585at2759"/>
<protein>
    <recommendedName>
        <fullName evidence="7">Ion transport domain-containing protein</fullName>
    </recommendedName>
</protein>
<feature type="domain" description="Ion transport" evidence="7">
    <location>
        <begin position="137"/>
        <end position="191"/>
    </location>
</feature>
<name>X6NYM0_RETFI</name>
<dbReference type="GO" id="GO:0005248">
    <property type="term" value="F:voltage-gated sodium channel activity"/>
    <property type="evidence" value="ECO:0007669"/>
    <property type="project" value="TreeGrafter"/>
</dbReference>
<reference evidence="8 9" key="1">
    <citation type="journal article" date="2013" name="Curr. Biol.">
        <title>The Genome of the Foraminiferan Reticulomyxa filosa.</title>
        <authorList>
            <person name="Glockner G."/>
            <person name="Hulsmann N."/>
            <person name="Schleicher M."/>
            <person name="Noegel A.A."/>
            <person name="Eichinger L."/>
            <person name="Gallinger C."/>
            <person name="Pawlowski J."/>
            <person name="Sierra R."/>
            <person name="Euteneuer U."/>
            <person name="Pillet L."/>
            <person name="Moustafa A."/>
            <person name="Platzer M."/>
            <person name="Groth M."/>
            <person name="Szafranski K."/>
            <person name="Schliwa M."/>
        </authorList>
    </citation>
    <scope>NUCLEOTIDE SEQUENCE [LARGE SCALE GENOMIC DNA]</scope>
</reference>